<protein>
    <recommendedName>
        <fullName evidence="5">Secreted protein</fullName>
    </recommendedName>
</protein>
<evidence type="ECO:0000256" key="2">
    <source>
        <dbReference type="SAM" id="SignalP"/>
    </source>
</evidence>
<reference evidence="3 4" key="1">
    <citation type="submission" date="2016-03" db="EMBL/GenBank/DDBJ databases">
        <title>EvidentialGene: Evidence-directed Construction of Genes on Genomes.</title>
        <authorList>
            <person name="Gilbert D.G."/>
            <person name="Choi J.-H."/>
            <person name="Mockaitis K."/>
            <person name="Colbourne J."/>
            <person name="Pfrender M."/>
        </authorList>
    </citation>
    <scope>NUCLEOTIDE SEQUENCE [LARGE SCALE GENOMIC DNA]</scope>
    <source>
        <strain evidence="3 4">Xinb3</strain>
        <tissue evidence="3">Complete organism</tissue>
    </source>
</reference>
<evidence type="ECO:0000313" key="3">
    <source>
        <dbReference type="EMBL" id="KZS08177.1"/>
    </source>
</evidence>
<sequence>MQHQRLTLSAFLAVLHWLLDGQLALAKSNVNGQQNYGSFSGSGLDQDGGLQPAVGGYITIFCFGFLPSPIVLRFVVVTTPESITSSKFRKEKNKKTKGEKKINVSLFKSDFEHFSKRKKLPLAGNKQQKKVQSHLNT</sequence>
<evidence type="ECO:0000256" key="1">
    <source>
        <dbReference type="SAM" id="MobiDB-lite"/>
    </source>
</evidence>
<accession>A0A164QYF7</accession>
<organism evidence="3 4">
    <name type="scientific">Daphnia magna</name>
    <dbReference type="NCBI Taxonomy" id="35525"/>
    <lineage>
        <taxon>Eukaryota</taxon>
        <taxon>Metazoa</taxon>
        <taxon>Ecdysozoa</taxon>
        <taxon>Arthropoda</taxon>
        <taxon>Crustacea</taxon>
        <taxon>Branchiopoda</taxon>
        <taxon>Diplostraca</taxon>
        <taxon>Cladocera</taxon>
        <taxon>Anomopoda</taxon>
        <taxon>Daphniidae</taxon>
        <taxon>Daphnia</taxon>
    </lineage>
</organism>
<feature type="compositionally biased region" description="Basic residues" evidence="1">
    <location>
        <begin position="127"/>
        <end position="137"/>
    </location>
</feature>
<feature type="signal peptide" evidence="2">
    <location>
        <begin position="1"/>
        <end position="26"/>
    </location>
</feature>
<proteinExistence type="predicted"/>
<evidence type="ECO:0000313" key="4">
    <source>
        <dbReference type="Proteomes" id="UP000076858"/>
    </source>
</evidence>
<feature type="chain" id="PRO_5007852717" description="Secreted protein" evidence="2">
    <location>
        <begin position="27"/>
        <end position="137"/>
    </location>
</feature>
<evidence type="ECO:0008006" key="5">
    <source>
        <dbReference type="Google" id="ProtNLM"/>
    </source>
</evidence>
<feature type="region of interest" description="Disordered" evidence="1">
    <location>
        <begin position="118"/>
        <end position="137"/>
    </location>
</feature>
<keyword evidence="2" id="KW-0732">Signal</keyword>
<dbReference type="OrthoDB" id="10045365at2759"/>
<dbReference type="Proteomes" id="UP000076858">
    <property type="component" value="Unassembled WGS sequence"/>
</dbReference>
<keyword evidence="4" id="KW-1185">Reference proteome</keyword>
<name>A0A164QYF7_9CRUS</name>
<comment type="caution">
    <text evidence="3">The sequence shown here is derived from an EMBL/GenBank/DDBJ whole genome shotgun (WGS) entry which is preliminary data.</text>
</comment>
<dbReference type="AlphaFoldDB" id="A0A164QYF7"/>
<dbReference type="EMBL" id="LRGB01002309">
    <property type="protein sequence ID" value="KZS08177.1"/>
    <property type="molecule type" value="Genomic_DNA"/>
</dbReference>
<gene>
    <name evidence="3" type="ORF">APZ42_027930</name>
</gene>